<evidence type="ECO:0000256" key="13">
    <source>
        <dbReference type="SAM" id="MobiDB-lite"/>
    </source>
</evidence>
<comment type="cofactor">
    <cofactor evidence="2">
        <name>[4Fe-4S] cluster</name>
        <dbReference type="ChEBI" id="CHEBI:49883"/>
    </cofactor>
</comment>
<keyword evidence="7 12" id="KW-0663">Pyridoxal phosphate</keyword>
<organism evidence="15 16">
    <name type="scientific">Methylocystis parvus</name>
    <dbReference type="NCBI Taxonomy" id="134"/>
    <lineage>
        <taxon>Bacteria</taxon>
        <taxon>Pseudomonadati</taxon>
        <taxon>Pseudomonadota</taxon>
        <taxon>Alphaproteobacteria</taxon>
        <taxon>Hyphomicrobiales</taxon>
        <taxon>Methylocystaceae</taxon>
        <taxon>Methylocystis</taxon>
    </lineage>
</organism>
<dbReference type="InterPro" id="IPR058240">
    <property type="entry name" value="rSAM_sf"/>
</dbReference>
<dbReference type="NCBIfam" id="TIGR00238">
    <property type="entry name" value="KamA family radical SAM protein"/>
    <property type="match status" value="1"/>
</dbReference>
<dbReference type="PIRSF" id="PIRSF004911">
    <property type="entry name" value="DUF160"/>
    <property type="match status" value="1"/>
</dbReference>
<keyword evidence="6 11" id="KW-0479">Metal-binding</keyword>
<dbReference type="PANTHER" id="PTHR30538:SF1">
    <property type="entry name" value="L-LYSINE 2,3-AMINOMUTASE"/>
    <property type="match status" value="1"/>
</dbReference>
<dbReference type="SFLD" id="SFLDG01070">
    <property type="entry name" value="PLP-dependent"/>
    <property type="match status" value="1"/>
</dbReference>
<evidence type="ECO:0000313" key="16">
    <source>
        <dbReference type="Proteomes" id="UP000422569"/>
    </source>
</evidence>
<evidence type="ECO:0000256" key="7">
    <source>
        <dbReference type="ARBA" id="ARBA00022898"/>
    </source>
</evidence>
<dbReference type="Gene3D" id="3.20.20.70">
    <property type="entry name" value="Aldolase class I"/>
    <property type="match status" value="1"/>
</dbReference>
<gene>
    <name evidence="15" type="ORF">F7D14_19250</name>
</gene>
<dbReference type="KEGG" id="mpar:F7D14_19250"/>
<proteinExistence type="inferred from homology"/>
<feature type="binding site" evidence="11">
    <location>
        <position position="127"/>
    </location>
    <ligand>
        <name>[4Fe-4S] cluster</name>
        <dbReference type="ChEBI" id="CHEBI:49883"/>
        <note>4Fe-4S-S-AdoMet</note>
    </ligand>
</feature>
<comment type="cofactor">
    <cofactor evidence="1 12">
        <name>pyridoxal 5'-phosphate</name>
        <dbReference type="ChEBI" id="CHEBI:597326"/>
    </cofactor>
</comment>
<name>A0A6B8MCR3_9HYPH</name>
<evidence type="ECO:0000256" key="10">
    <source>
        <dbReference type="ARBA" id="ARBA00023235"/>
    </source>
</evidence>
<evidence type="ECO:0000256" key="2">
    <source>
        <dbReference type="ARBA" id="ARBA00001966"/>
    </source>
</evidence>
<evidence type="ECO:0000259" key="14">
    <source>
        <dbReference type="PROSITE" id="PS51918"/>
    </source>
</evidence>
<dbReference type="PROSITE" id="PS51918">
    <property type="entry name" value="RADICAL_SAM"/>
    <property type="match status" value="1"/>
</dbReference>
<dbReference type="NCBIfam" id="TIGR03822">
    <property type="entry name" value="AblA_like_2"/>
    <property type="match status" value="1"/>
</dbReference>
<dbReference type="InterPro" id="IPR013785">
    <property type="entry name" value="Aldolase_TIM"/>
</dbReference>
<evidence type="ECO:0000256" key="11">
    <source>
        <dbReference type="PIRSR" id="PIRSR004911-1"/>
    </source>
</evidence>
<dbReference type="Pfam" id="PF04055">
    <property type="entry name" value="Radical_SAM"/>
    <property type="match status" value="1"/>
</dbReference>
<protein>
    <submittedName>
        <fullName evidence="15">Lysine-2,3-aminomutase-like protein</fullName>
    </submittedName>
</protein>
<feature type="region of interest" description="Disordered" evidence="13">
    <location>
        <begin position="1"/>
        <end position="23"/>
    </location>
</feature>
<dbReference type="Proteomes" id="UP000422569">
    <property type="component" value="Chromosome"/>
</dbReference>
<dbReference type="GO" id="GO:0016853">
    <property type="term" value="F:isomerase activity"/>
    <property type="evidence" value="ECO:0007669"/>
    <property type="project" value="UniProtKB-KW"/>
</dbReference>
<dbReference type="RefSeq" id="WP_016918467.1">
    <property type="nucleotide sequence ID" value="NZ_CP044331.1"/>
</dbReference>
<keyword evidence="8" id="KW-0408">Iron</keyword>
<dbReference type="AlphaFoldDB" id="A0A6B8MCR3"/>
<sequence length="367" mass="39774">MSLTQEDAPARSPCKPQRETRGRTAASVRDLVAFGLLPAEGESAALAKVEARYSVAVTPEVAGLIDPADPVDPIARQFVPDSRELVTLQAELADPIGDEAHSPTPGIVHRYPDRVLLKLLTICPVYCRFCFRRETVGRGKGELLGEAETAAALDYIGRTPGVVEVILTGGDPLLLSARRLSAVARRIAEIEHVSLLRVHTRAPTAAPELVTDERLAALRESGKALYVALHVNHSRELSESARAAILRLREAGAALLSQTVLLAGVNNDPDALERLMRDLLSLQVKPYYLHHPDLAPGTSHFRLSIEEGKRIHAELARRLTGIGLPAYVLDIPGGFGKVPVASMEPEAPGFWRVSDRAGRVHRYADAL</sequence>
<evidence type="ECO:0000256" key="5">
    <source>
        <dbReference type="ARBA" id="ARBA00022691"/>
    </source>
</evidence>
<keyword evidence="5" id="KW-0949">S-adenosyl-L-methionine</keyword>
<dbReference type="PANTHER" id="PTHR30538">
    <property type="entry name" value="LYSINE 2,3-AMINOMUTASE-RELATED"/>
    <property type="match status" value="1"/>
</dbReference>
<feature type="domain" description="Radical SAM core" evidence="14">
    <location>
        <begin position="109"/>
        <end position="325"/>
    </location>
</feature>
<dbReference type="SUPFAM" id="SSF102114">
    <property type="entry name" value="Radical SAM enzymes"/>
    <property type="match status" value="1"/>
</dbReference>
<keyword evidence="9 11" id="KW-0411">Iron-sulfur</keyword>
<keyword evidence="16" id="KW-1185">Reference proteome</keyword>
<dbReference type="InterPro" id="IPR022447">
    <property type="entry name" value="Lys_aminomutase-rel"/>
</dbReference>
<evidence type="ECO:0000256" key="12">
    <source>
        <dbReference type="PIRSR" id="PIRSR603739-50"/>
    </source>
</evidence>
<evidence type="ECO:0000256" key="9">
    <source>
        <dbReference type="ARBA" id="ARBA00023014"/>
    </source>
</evidence>
<dbReference type="SFLD" id="SFLDS00029">
    <property type="entry name" value="Radical_SAM"/>
    <property type="match status" value="1"/>
</dbReference>
<comment type="similarity">
    <text evidence="3">Belongs to the radical SAM superfamily. KamA family.</text>
</comment>
<dbReference type="InterPro" id="IPR003739">
    <property type="entry name" value="Lys_aminomutase/Glu_NH3_mut"/>
</dbReference>
<evidence type="ECO:0000256" key="1">
    <source>
        <dbReference type="ARBA" id="ARBA00001933"/>
    </source>
</evidence>
<dbReference type="InterPro" id="IPR007197">
    <property type="entry name" value="rSAM"/>
</dbReference>
<accession>A0A6B8MCR3</accession>
<feature type="binding site" evidence="11">
    <location>
        <position position="123"/>
    </location>
    <ligand>
        <name>[4Fe-4S] cluster</name>
        <dbReference type="ChEBI" id="CHEBI:49883"/>
        <note>4Fe-4S-S-AdoMet</note>
    </ligand>
</feature>
<keyword evidence="4 11" id="KW-0004">4Fe-4S</keyword>
<feature type="binding site" evidence="11">
    <location>
        <position position="130"/>
    </location>
    <ligand>
        <name>[4Fe-4S] cluster</name>
        <dbReference type="ChEBI" id="CHEBI:49883"/>
        <note>4Fe-4S-S-AdoMet</note>
    </ligand>
</feature>
<evidence type="ECO:0000256" key="4">
    <source>
        <dbReference type="ARBA" id="ARBA00022485"/>
    </source>
</evidence>
<feature type="modified residue" description="N6-(pyridoxal phosphate)lysine" evidence="12">
    <location>
        <position position="337"/>
    </location>
</feature>
<keyword evidence="10" id="KW-0413">Isomerase</keyword>
<evidence type="ECO:0000256" key="6">
    <source>
        <dbReference type="ARBA" id="ARBA00022723"/>
    </source>
</evidence>
<evidence type="ECO:0000313" key="15">
    <source>
        <dbReference type="EMBL" id="QGM99409.1"/>
    </source>
</evidence>
<reference evidence="15 16" key="1">
    <citation type="submission" date="2019-09" db="EMBL/GenBank/DDBJ databases">
        <title>Isolation and complete genome sequencing of Methylocystis species.</title>
        <authorList>
            <person name="Rumah B.L."/>
            <person name="Stead C.E."/>
            <person name="Stevens B.C."/>
            <person name="Minton N.P."/>
            <person name="Grosse-Honebrink A."/>
            <person name="Zhang Y."/>
        </authorList>
    </citation>
    <scope>NUCLEOTIDE SEQUENCE [LARGE SCALE GENOMIC DNA]</scope>
    <source>
        <strain evidence="15 16">BRCS2</strain>
    </source>
</reference>
<dbReference type="EMBL" id="CP044331">
    <property type="protein sequence ID" value="QGM99409.1"/>
    <property type="molecule type" value="Genomic_DNA"/>
</dbReference>
<evidence type="ECO:0000256" key="3">
    <source>
        <dbReference type="ARBA" id="ARBA00008703"/>
    </source>
</evidence>
<dbReference type="CDD" id="cd01335">
    <property type="entry name" value="Radical_SAM"/>
    <property type="match status" value="1"/>
</dbReference>
<evidence type="ECO:0000256" key="8">
    <source>
        <dbReference type="ARBA" id="ARBA00023004"/>
    </source>
</evidence>
<dbReference type="GO" id="GO:0046872">
    <property type="term" value="F:metal ion binding"/>
    <property type="evidence" value="ECO:0007669"/>
    <property type="project" value="UniProtKB-KW"/>
</dbReference>
<dbReference type="GO" id="GO:0051539">
    <property type="term" value="F:4 iron, 4 sulfur cluster binding"/>
    <property type="evidence" value="ECO:0007669"/>
    <property type="project" value="UniProtKB-KW"/>
</dbReference>